<name>A0AAN1WKF2_9GAMM</name>
<dbReference type="InterPro" id="IPR029063">
    <property type="entry name" value="SAM-dependent_MTases_sf"/>
</dbReference>
<organism evidence="1 2">
    <name type="scientific">Marinagarivorans cellulosilyticus</name>
    <dbReference type="NCBI Taxonomy" id="2721545"/>
    <lineage>
        <taxon>Bacteria</taxon>
        <taxon>Pseudomonadati</taxon>
        <taxon>Pseudomonadota</taxon>
        <taxon>Gammaproteobacteria</taxon>
        <taxon>Cellvibrionales</taxon>
        <taxon>Cellvibrionaceae</taxon>
        <taxon>Marinagarivorans</taxon>
    </lineage>
</organism>
<keyword evidence="2" id="KW-1185">Reference proteome</keyword>
<protein>
    <recommendedName>
        <fullName evidence="3">Methyltransferase</fullName>
    </recommendedName>
</protein>
<dbReference type="Proteomes" id="UP001320119">
    <property type="component" value="Chromosome"/>
</dbReference>
<dbReference type="Pfam" id="PF10294">
    <property type="entry name" value="Methyltransf_16"/>
    <property type="match status" value="1"/>
</dbReference>
<sequence>MSTTSRQVFGLTVLNNNHRDIRALRREHGQPSHHGNKLWRSSLLLMDYLQEFPIEQGARVLEVGCGWGLTGIYCAKQFDAQVTCLDVDASVIPFVEHHAALNGVSVTPWVKGYQAVTAAQLAQFDVIVGGDICFWDNLAPLLFNLLRRAQKQGVRSIITDPGRQPFTDMATRACEKLDALCDAWFVPHPYNARGYVLDVPVA</sequence>
<dbReference type="KEGG" id="marq:MARGE09_P3410"/>
<accession>A0AAN1WKF2</accession>
<proteinExistence type="predicted"/>
<dbReference type="RefSeq" id="WP_236984241.1">
    <property type="nucleotide sequence ID" value="NZ_AP023086.1"/>
</dbReference>
<dbReference type="EMBL" id="AP023086">
    <property type="protein sequence ID" value="BCD99209.1"/>
    <property type="molecule type" value="Genomic_DNA"/>
</dbReference>
<reference evidence="1 2" key="1">
    <citation type="journal article" date="2022" name="IScience">
        <title>An ultrasensitive nanofiber-based assay for enzymatic hydrolysis and deep-sea microbial degradation of cellulose.</title>
        <authorList>
            <person name="Tsudome M."/>
            <person name="Tachioka M."/>
            <person name="Miyazaki M."/>
            <person name="Uchimura K."/>
            <person name="Tsuda M."/>
            <person name="Takaki Y."/>
            <person name="Deguchi S."/>
        </authorList>
    </citation>
    <scope>NUCLEOTIDE SEQUENCE [LARGE SCALE GENOMIC DNA]</scope>
    <source>
        <strain evidence="1 2">GE09</strain>
    </source>
</reference>
<dbReference type="CDD" id="cd02440">
    <property type="entry name" value="AdoMet_MTases"/>
    <property type="match status" value="1"/>
</dbReference>
<dbReference type="AlphaFoldDB" id="A0AAN1WKF2"/>
<evidence type="ECO:0000313" key="2">
    <source>
        <dbReference type="Proteomes" id="UP001320119"/>
    </source>
</evidence>
<dbReference type="InterPro" id="IPR019410">
    <property type="entry name" value="Methyltransf_16"/>
</dbReference>
<dbReference type="SUPFAM" id="SSF53335">
    <property type="entry name" value="S-adenosyl-L-methionine-dependent methyltransferases"/>
    <property type="match status" value="1"/>
</dbReference>
<dbReference type="PANTHER" id="PTHR14614">
    <property type="entry name" value="HEPATOCELLULAR CARCINOMA-ASSOCIATED ANTIGEN"/>
    <property type="match status" value="1"/>
</dbReference>
<gene>
    <name evidence="1" type="ORF">MARGE09_P3410</name>
</gene>
<evidence type="ECO:0008006" key="3">
    <source>
        <dbReference type="Google" id="ProtNLM"/>
    </source>
</evidence>
<dbReference type="Gene3D" id="3.40.50.150">
    <property type="entry name" value="Vaccinia Virus protein VP39"/>
    <property type="match status" value="1"/>
</dbReference>
<dbReference type="PANTHER" id="PTHR14614:SF132">
    <property type="entry name" value="PROTEIN-LYSINE METHYLTRANSFERASE C42C1.13"/>
    <property type="match status" value="1"/>
</dbReference>
<evidence type="ECO:0000313" key="1">
    <source>
        <dbReference type="EMBL" id="BCD99209.1"/>
    </source>
</evidence>